<dbReference type="EMBL" id="CP020559">
    <property type="protein sequence ID" value="ARE89815.1"/>
    <property type="molecule type" value="Genomic_DNA"/>
</dbReference>
<evidence type="ECO:0000313" key="1">
    <source>
        <dbReference type="EMBL" id="AOY75360.1"/>
    </source>
</evidence>
<protein>
    <submittedName>
        <fullName evidence="2">Uncharacterized protein</fullName>
    </submittedName>
</protein>
<accession>A0AAC9RRV7</accession>
<evidence type="ECO:0000313" key="4">
    <source>
        <dbReference type="Proteomes" id="UP000192478"/>
    </source>
</evidence>
<sequence>MLLDSSIDSQRQMAMEHIYKVKGEIEDHIKEFSITKLSFKDAVHETLLRHSDLILLYMHKQLNLKEVFKNSPIKFDISDFTYETVLQESIKWGIRWIYDYCNQKQGENFVPKLIEVVEFLNYAFAYELFFLNWYATYNKLTDVIIDGEHIKFVSKNPDEKHFIGYNNWRKVCRENQILGNIKDCREDIYKAMQKAHESDFEIMNEWEINGYTWSDFKKFSSALDNYLTRLNMKEIEKAKKDGLVTISLKREDSERYIINEKKDWWTSLLLKETGLNIEIITSIIDDLTYNPDIKNTEISFQFFIPVEDKLMLSSRFVNLMVRPERNFLNLIPKLYEKKFNNLSNDCEDMQESLIKNFVTNRSIIYNKEKTKEQSVRPGMDLLIFDTHSLKLLVVELKWNIPPYDIKEVIGIDKKVKKGVERLSDAKKYVAHNLDTILQEYFGEEWKQVKPSDIEYLVAIKESIGSGNGCDLCDPVITVDHLIELLNNGMNHLFEIIREGKREYYSDEVEECWKRVEILNYKIDLLSYEIKRTSNPYKI</sequence>
<dbReference type="Proteomes" id="UP000192478">
    <property type="component" value="Chromosome"/>
</dbReference>
<dbReference type="KEGG" id="cfm:BJL90_05275"/>
<dbReference type="AlphaFoldDB" id="A0AAC9RRV7"/>
<name>A0AAC9RRV7_9CLOT</name>
<dbReference type="EMBL" id="CP017603">
    <property type="protein sequence ID" value="AOY75360.1"/>
    <property type="molecule type" value="Genomic_DNA"/>
</dbReference>
<gene>
    <name evidence="1" type="ORF">BJL90_05275</name>
    <name evidence="2" type="ORF">CLFO_42980</name>
</gene>
<keyword evidence="3" id="KW-1185">Reference proteome</keyword>
<reference evidence="1 3" key="1">
    <citation type="submission" date="2016-10" db="EMBL/GenBank/DDBJ databases">
        <title>Complete Genome Sequence of Acetogen Clostridium formicoaceticum ATCC 27076.</title>
        <authorList>
            <person name="Bao T."/>
            <person name="Cheng C."/>
            <person name="Zhao J."/>
            <person name="Yang S.-T."/>
            <person name="Wang J."/>
            <person name="Wang M."/>
        </authorList>
    </citation>
    <scope>NUCLEOTIDE SEQUENCE [LARGE SCALE GENOMIC DNA]</scope>
    <source>
        <strain evidence="1 3">ATCC 27076</strain>
    </source>
</reference>
<reference evidence="2 4" key="2">
    <citation type="submission" date="2017-03" db="EMBL/GenBank/DDBJ databases">
        <title>Complete sequence of Clostridium formicaceticum DSM 92.</title>
        <authorList>
            <person name="Poehlein A."/>
            <person name="Karl M."/>
            <person name="Bengelsdorf F.R."/>
            <person name="Duerre P."/>
            <person name="Daniel R."/>
        </authorList>
    </citation>
    <scope>NUCLEOTIDE SEQUENCE [LARGE SCALE GENOMIC DNA]</scope>
    <source>
        <strain evidence="2 4">DSM 92</strain>
    </source>
</reference>
<evidence type="ECO:0000313" key="2">
    <source>
        <dbReference type="EMBL" id="ARE89815.1"/>
    </source>
</evidence>
<evidence type="ECO:0000313" key="3">
    <source>
        <dbReference type="Proteomes" id="UP000177894"/>
    </source>
</evidence>
<dbReference type="RefSeq" id="WP_070964972.1">
    <property type="nucleotide sequence ID" value="NZ_CP017603.1"/>
</dbReference>
<proteinExistence type="predicted"/>
<dbReference type="Proteomes" id="UP000177894">
    <property type="component" value="Chromosome"/>
</dbReference>
<organism evidence="2 4">
    <name type="scientific">Clostridium formicaceticum</name>
    <dbReference type="NCBI Taxonomy" id="1497"/>
    <lineage>
        <taxon>Bacteria</taxon>
        <taxon>Bacillati</taxon>
        <taxon>Bacillota</taxon>
        <taxon>Clostridia</taxon>
        <taxon>Eubacteriales</taxon>
        <taxon>Clostridiaceae</taxon>
        <taxon>Clostridium</taxon>
    </lineage>
</organism>